<keyword evidence="5" id="KW-0489">Methyltransferase</keyword>
<evidence type="ECO:0000259" key="4">
    <source>
        <dbReference type="Pfam" id="PF21302"/>
    </source>
</evidence>
<dbReference type="RefSeq" id="WP_057801514.1">
    <property type="nucleotide sequence ID" value="NZ_JQBX01000002.1"/>
</dbReference>
<keyword evidence="6" id="KW-1185">Reference proteome</keyword>
<keyword evidence="1" id="KW-0479">Metal-binding</keyword>
<evidence type="ECO:0000313" key="6">
    <source>
        <dbReference type="Proteomes" id="UP000051859"/>
    </source>
</evidence>
<protein>
    <submittedName>
        <fullName evidence="5">SAM-dependent methyltransferase</fullName>
    </submittedName>
</protein>
<dbReference type="GO" id="GO:0008168">
    <property type="term" value="F:methyltransferase activity"/>
    <property type="evidence" value="ECO:0007669"/>
    <property type="project" value="UniProtKB-KW"/>
</dbReference>
<feature type="binding site" evidence="2">
    <location>
        <begin position="102"/>
        <end position="103"/>
    </location>
    <ligand>
        <name>S-adenosyl-L-methionine</name>
        <dbReference type="ChEBI" id="CHEBI:59789"/>
    </ligand>
</feature>
<dbReference type="GO" id="GO:0032259">
    <property type="term" value="P:methylation"/>
    <property type="evidence" value="ECO:0007669"/>
    <property type="project" value="UniProtKB-KW"/>
</dbReference>
<evidence type="ECO:0000256" key="2">
    <source>
        <dbReference type="PIRSR" id="PIRSR018249-2"/>
    </source>
</evidence>
<keyword evidence="5" id="KW-0808">Transferase</keyword>
<dbReference type="PIRSF" id="PIRSF018249">
    <property type="entry name" value="MyrA_prd"/>
    <property type="match status" value="1"/>
</dbReference>
<sequence length="279" mass="31059">MNKVELAEQFISKQLPNFQCPICKSNFTEVQSGTLICVNNHSFNIAKKGSLFFLNAPVNTEYTAEMLNYRHQFLTAGFFTPMMEQVVSNLNGGLILDAGSGEGTTTKWMAQHSNGDFVGLDISKPAINIAGSGIAPVPYPLFMVGDLAHLPFADHGLDAIVNILSPANYSEFDRTLANGGVLVKVIPGNHYLQELRHLVYPNGKHATYDNSLVKNHFIEHYQDVQFSKLSYEFPLNSELFTALFNMTPLTWQARDRKDAILNTGLKKITAEFEIGVVRR</sequence>
<name>A0A0R2KZM6_9LACO</name>
<dbReference type="EMBL" id="JQBX01000002">
    <property type="protein sequence ID" value="KRN95000.1"/>
    <property type="molecule type" value="Genomic_DNA"/>
</dbReference>
<dbReference type="InterPro" id="IPR041698">
    <property type="entry name" value="Methyltransf_25"/>
</dbReference>
<dbReference type="InterPro" id="IPR048647">
    <property type="entry name" value="RlmA_N"/>
</dbReference>
<feature type="domain" description="23S rRNA (guanine(745)-N(1))-methyltransferase N-terminal" evidence="4">
    <location>
        <begin position="18"/>
        <end position="51"/>
    </location>
</feature>
<feature type="binding site" evidence="2">
    <location>
        <position position="191"/>
    </location>
    <ligand>
        <name>S-adenosyl-L-methionine</name>
        <dbReference type="ChEBI" id="CHEBI:59789"/>
    </ligand>
</feature>
<organism evidence="5 6">
    <name type="scientific">Pediococcus stilesii</name>
    <dbReference type="NCBI Taxonomy" id="331679"/>
    <lineage>
        <taxon>Bacteria</taxon>
        <taxon>Bacillati</taxon>
        <taxon>Bacillota</taxon>
        <taxon>Bacilli</taxon>
        <taxon>Lactobacillales</taxon>
        <taxon>Lactobacillaceae</taxon>
        <taxon>Pediococcus</taxon>
    </lineage>
</organism>
<dbReference type="Gene3D" id="3.40.50.150">
    <property type="entry name" value="Vaccinia Virus protein VP39"/>
    <property type="match status" value="1"/>
</dbReference>
<accession>A0A0R2KZM6</accession>
<dbReference type="Pfam" id="PF13649">
    <property type="entry name" value="Methyltransf_25"/>
    <property type="match status" value="1"/>
</dbReference>
<dbReference type="SUPFAM" id="SSF53335">
    <property type="entry name" value="S-adenosyl-L-methionine-dependent methyltransferases"/>
    <property type="match status" value="1"/>
</dbReference>
<gene>
    <name evidence="5" type="ORF">IV81_GL000789</name>
</gene>
<feature type="domain" description="Methyltransferase" evidence="3">
    <location>
        <begin position="95"/>
        <end position="165"/>
    </location>
</feature>
<dbReference type="Proteomes" id="UP000051859">
    <property type="component" value="Unassembled WGS sequence"/>
</dbReference>
<dbReference type="PATRIC" id="fig|331679.3.peg.796"/>
<evidence type="ECO:0000259" key="3">
    <source>
        <dbReference type="Pfam" id="PF13649"/>
    </source>
</evidence>
<dbReference type="InterPro" id="IPR016718">
    <property type="entry name" value="rRNA_m1G-MeTrfase_A_prd"/>
</dbReference>
<evidence type="ECO:0000256" key="1">
    <source>
        <dbReference type="PIRSR" id="PIRSR018249-1"/>
    </source>
</evidence>
<feature type="binding site" evidence="1">
    <location>
        <position position="41"/>
    </location>
    <ligand>
        <name>Zn(2+)</name>
        <dbReference type="ChEBI" id="CHEBI:29105"/>
    </ligand>
</feature>
<comment type="caution">
    <text evidence="5">The sequence shown here is derived from an EMBL/GenBank/DDBJ whole genome shotgun (WGS) entry which is preliminary data.</text>
</comment>
<proteinExistence type="predicted"/>
<dbReference type="CDD" id="cd02440">
    <property type="entry name" value="AdoMet_MTases"/>
    <property type="match status" value="1"/>
</dbReference>
<dbReference type="Pfam" id="PF21302">
    <property type="entry name" value="Zn_ribbon_RlmA"/>
    <property type="match status" value="1"/>
</dbReference>
<dbReference type="AlphaFoldDB" id="A0A0R2KZM6"/>
<dbReference type="GO" id="GO:0046872">
    <property type="term" value="F:metal ion binding"/>
    <property type="evidence" value="ECO:0007669"/>
    <property type="project" value="UniProtKB-KW"/>
</dbReference>
<keyword evidence="2" id="KW-0949">S-adenosyl-L-methionine</keyword>
<keyword evidence="1" id="KW-0862">Zinc</keyword>
<feature type="binding site" evidence="1">
    <location>
        <position position="37"/>
    </location>
    <ligand>
        <name>Zn(2+)</name>
        <dbReference type="ChEBI" id="CHEBI:29105"/>
    </ligand>
</feature>
<dbReference type="STRING" id="331679.IV81_GL000789"/>
<feature type="binding site" evidence="1">
    <location>
        <position position="23"/>
    </location>
    <ligand>
        <name>Zn(2+)</name>
        <dbReference type="ChEBI" id="CHEBI:29105"/>
    </ligand>
</feature>
<dbReference type="InterPro" id="IPR029063">
    <property type="entry name" value="SAM-dependent_MTases_sf"/>
</dbReference>
<feature type="binding site" evidence="1">
    <location>
        <position position="20"/>
    </location>
    <ligand>
        <name>Zn(2+)</name>
        <dbReference type="ChEBI" id="CHEBI:29105"/>
    </ligand>
</feature>
<feature type="binding site" evidence="2">
    <location>
        <position position="79"/>
    </location>
    <ligand>
        <name>S-adenosyl-L-methionine</name>
        <dbReference type="ChEBI" id="CHEBI:59789"/>
    </ligand>
</feature>
<evidence type="ECO:0000313" key="5">
    <source>
        <dbReference type="EMBL" id="KRN95000.1"/>
    </source>
</evidence>
<reference evidence="5 6" key="1">
    <citation type="journal article" date="2015" name="Genome Announc.">
        <title>Expanding the biotechnology potential of lactobacilli through comparative genomics of 213 strains and associated genera.</title>
        <authorList>
            <person name="Sun Z."/>
            <person name="Harris H.M."/>
            <person name="McCann A."/>
            <person name="Guo C."/>
            <person name="Argimon S."/>
            <person name="Zhang W."/>
            <person name="Yang X."/>
            <person name="Jeffery I.B."/>
            <person name="Cooney J.C."/>
            <person name="Kagawa T.F."/>
            <person name="Liu W."/>
            <person name="Song Y."/>
            <person name="Salvetti E."/>
            <person name="Wrobel A."/>
            <person name="Rasinkangas P."/>
            <person name="Parkhill J."/>
            <person name="Rea M.C."/>
            <person name="O'Sullivan O."/>
            <person name="Ritari J."/>
            <person name="Douillard F.P."/>
            <person name="Paul Ross R."/>
            <person name="Yang R."/>
            <person name="Briner A.E."/>
            <person name="Felis G.E."/>
            <person name="de Vos W.M."/>
            <person name="Barrangou R."/>
            <person name="Klaenhammer T.R."/>
            <person name="Caufield P.W."/>
            <person name="Cui Y."/>
            <person name="Zhang H."/>
            <person name="O'Toole P.W."/>
        </authorList>
    </citation>
    <scope>NUCLEOTIDE SEQUENCE [LARGE SCALE GENOMIC DNA]</scope>
    <source>
        <strain evidence="5 6">DSM 18001</strain>
    </source>
</reference>